<dbReference type="Pfam" id="PF05175">
    <property type="entry name" value="MTS"/>
    <property type="match status" value="1"/>
</dbReference>
<dbReference type="InterPro" id="IPR029063">
    <property type="entry name" value="SAM-dependent_MTases_sf"/>
</dbReference>
<dbReference type="AlphaFoldDB" id="A0A5B8M5L3"/>
<dbReference type="InterPro" id="IPR002052">
    <property type="entry name" value="DNA_methylase_N6_adenine_CS"/>
</dbReference>
<dbReference type="GO" id="GO:0008170">
    <property type="term" value="F:N-methyltransferase activity"/>
    <property type="evidence" value="ECO:0007669"/>
    <property type="project" value="UniProtKB-ARBA"/>
</dbReference>
<name>A0A5B8M5L3_9MICO</name>
<dbReference type="InterPro" id="IPR046977">
    <property type="entry name" value="RsmC/RlmG"/>
</dbReference>
<evidence type="ECO:0000256" key="2">
    <source>
        <dbReference type="ARBA" id="ARBA00022552"/>
    </source>
</evidence>
<keyword evidence="1" id="KW-0963">Cytoplasm</keyword>
<dbReference type="Gene3D" id="3.40.50.150">
    <property type="entry name" value="Vaccinia Virus protein VP39"/>
    <property type="match status" value="2"/>
</dbReference>
<evidence type="ECO:0000256" key="1">
    <source>
        <dbReference type="ARBA" id="ARBA00022490"/>
    </source>
</evidence>
<dbReference type="GO" id="GO:0003676">
    <property type="term" value="F:nucleic acid binding"/>
    <property type="evidence" value="ECO:0007669"/>
    <property type="project" value="InterPro"/>
</dbReference>
<dbReference type="PROSITE" id="PS00092">
    <property type="entry name" value="N6_MTASE"/>
    <property type="match status" value="1"/>
</dbReference>
<dbReference type="InterPro" id="IPR007848">
    <property type="entry name" value="Small_mtfrase_dom"/>
</dbReference>
<dbReference type="PANTHER" id="PTHR47816">
    <property type="entry name" value="RIBOSOMAL RNA SMALL SUBUNIT METHYLTRANSFERASE C"/>
    <property type="match status" value="1"/>
</dbReference>
<dbReference type="RefSeq" id="WP_146321181.1">
    <property type="nucleotide sequence ID" value="NZ_CP042305.1"/>
</dbReference>
<keyword evidence="3 7" id="KW-0489">Methyltransferase</keyword>
<gene>
    <name evidence="7" type="ORF">FPZ11_11890</name>
</gene>
<feature type="domain" description="RlmG N-terminal" evidence="6">
    <location>
        <begin position="7"/>
        <end position="181"/>
    </location>
</feature>
<dbReference type="CDD" id="cd02440">
    <property type="entry name" value="AdoMet_MTases"/>
    <property type="match status" value="1"/>
</dbReference>
<sequence>MVEFDWARLSRWPDADAPNLFASDAADRLILDSAAATLAGLEPRDVVVVGDTYGGLTLAAATLLGARPDDRIRVHQDPVVAERALAANARALDLADAYRSCELGPAVAVGAKAVLLRLPKSLDALDEIAGILASSAATDVTVFAGGMQKHLTVAMNEVLLRHFERVDVGHGRQKARVLTVRGPRVAAPDDAEAWPRRRFHRDIAPGLWVCAHGGAFAADRIDIGTRFLLSHLDQAAPDARTAVDLACGTGVLASALALRRPGVRVIATDQSAAAAASASATVEANGVADRVGVRREDAGEGIPDGTADLVLLNPPFHNGAALDLRVGRMLVGAAARILAPGGQLFTVFNSHLDYRPLMQRMVGPTRQVDRNAKFTITASTRR</sequence>
<reference evidence="7 8" key="1">
    <citation type="submission" date="2019-07" db="EMBL/GenBank/DDBJ databases">
        <title>Full genome sequence of Humibacter sp. WJ7-1.</title>
        <authorList>
            <person name="Im W.-T."/>
        </authorList>
    </citation>
    <scope>NUCLEOTIDE SEQUENCE [LARGE SCALE GENOMIC DNA]</scope>
    <source>
        <strain evidence="7 8">WJ7-1</strain>
    </source>
</reference>
<keyword evidence="4 7" id="KW-0808">Transferase</keyword>
<protein>
    <submittedName>
        <fullName evidence="7">Methyltransferase</fullName>
    </submittedName>
</protein>
<dbReference type="EMBL" id="CP042305">
    <property type="protein sequence ID" value="QDZ15369.1"/>
    <property type="molecule type" value="Genomic_DNA"/>
</dbReference>
<evidence type="ECO:0000256" key="3">
    <source>
        <dbReference type="ARBA" id="ARBA00022603"/>
    </source>
</evidence>
<dbReference type="OrthoDB" id="29650at2"/>
<evidence type="ECO:0000259" key="6">
    <source>
        <dbReference type="Pfam" id="PF26049"/>
    </source>
</evidence>
<dbReference type="KEGG" id="huw:FPZ11_11890"/>
<dbReference type="Pfam" id="PF26049">
    <property type="entry name" value="RLMG_N"/>
    <property type="match status" value="1"/>
</dbReference>
<keyword evidence="2" id="KW-0698">rRNA processing</keyword>
<dbReference type="GO" id="GO:0032259">
    <property type="term" value="P:methylation"/>
    <property type="evidence" value="ECO:0007669"/>
    <property type="project" value="UniProtKB-KW"/>
</dbReference>
<evidence type="ECO:0000259" key="5">
    <source>
        <dbReference type="Pfam" id="PF05175"/>
    </source>
</evidence>
<proteinExistence type="predicted"/>
<evidence type="ECO:0000256" key="4">
    <source>
        <dbReference type="ARBA" id="ARBA00022679"/>
    </source>
</evidence>
<accession>A0A5B8M5L3</accession>
<keyword evidence="8" id="KW-1185">Reference proteome</keyword>
<organism evidence="7 8">
    <name type="scientific">Humibacter ginsenosidimutans</name>
    <dbReference type="NCBI Taxonomy" id="2599293"/>
    <lineage>
        <taxon>Bacteria</taxon>
        <taxon>Bacillati</taxon>
        <taxon>Actinomycetota</taxon>
        <taxon>Actinomycetes</taxon>
        <taxon>Micrococcales</taxon>
        <taxon>Microbacteriaceae</taxon>
        <taxon>Humibacter</taxon>
    </lineage>
</organism>
<dbReference type="PANTHER" id="PTHR47816:SF5">
    <property type="entry name" value="RIBOSOMAL RNA LARGE SUBUNIT METHYLTRANSFERASE G"/>
    <property type="match status" value="1"/>
</dbReference>
<dbReference type="GO" id="GO:0008757">
    <property type="term" value="F:S-adenosylmethionine-dependent methyltransferase activity"/>
    <property type="evidence" value="ECO:0007669"/>
    <property type="project" value="InterPro"/>
</dbReference>
<dbReference type="Proteomes" id="UP000320216">
    <property type="component" value="Chromosome"/>
</dbReference>
<dbReference type="SUPFAM" id="SSF53335">
    <property type="entry name" value="S-adenosyl-L-methionine-dependent methyltransferases"/>
    <property type="match status" value="1"/>
</dbReference>
<evidence type="ECO:0000313" key="7">
    <source>
        <dbReference type="EMBL" id="QDZ15369.1"/>
    </source>
</evidence>
<dbReference type="GO" id="GO:0006364">
    <property type="term" value="P:rRNA processing"/>
    <property type="evidence" value="ECO:0007669"/>
    <property type="project" value="UniProtKB-KW"/>
</dbReference>
<evidence type="ECO:0000313" key="8">
    <source>
        <dbReference type="Proteomes" id="UP000320216"/>
    </source>
</evidence>
<feature type="domain" description="Methyltransferase small" evidence="5">
    <location>
        <begin position="207"/>
        <end position="377"/>
    </location>
</feature>
<dbReference type="InterPro" id="IPR058679">
    <property type="entry name" value="RlmG_N"/>
</dbReference>